<keyword evidence="7" id="KW-0732">Signal</keyword>
<evidence type="ECO:0000256" key="5">
    <source>
        <dbReference type="ARBA" id="ARBA00022833"/>
    </source>
</evidence>
<evidence type="ECO:0000313" key="9">
    <source>
        <dbReference type="EMBL" id="QNN65506.1"/>
    </source>
</evidence>
<feature type="chain" id="PRO_5028921056" evidence="7">
    <location>
        <begin position="22"/>
        <end position="487"/>
    </location>
</feature>
<comment type="cofactor">
    <cofactor evidence="1">
        <name>Zn(2+)</name>
        <dbReference type="ChEBI" id="CHEBI:29105"/>
    </cofactor>
</comment>
<dbReference type="Pfam" id="PF01435">
    <property type="entry name" value="Peptidase_M48"/>
    <property type="match status" value="1"/>
</dbReference>
<dbReference type="GO" id="GO:0046872">
    <property type="term" value="F:metal ion binding"/>
    <property type="evidence" value="ECO:0007669"/>
    <property type="project" value="UniProtKB-KW"/>
</dbReference>
<dbReference type="Proteomes" id="UP000515955">
    <property type="component" value="Chromosome"/>
</dbReference>
<gene>
    <name evidence="9" type="ORF">H9L12_02570</name>
</gene>
<dbReference type="Gene3D" id="3.30.2010.10">
    <property type="entry name" value="Metalloproteases ('zincins'), catalytic domain"/>
    <property type="match status" value="1"/>
</dbReference>
<proteinExistence type="predicted"/>
<evidence type="ECO:0000256" key="6">
    <source>
        <dbReference type="ARBA" id="ARBA00023049"/>
    </source>
</evidence>
<dbReference type="InterPro" id="IPR001915">
    <property type="entry name" value="Peptidase_M48"/>
</dbReference>
<protein>
    <submittedName>
        <fullName evidence="9">M48 family metalloprotease</fullName>
    </submittedName>
</protein>
<keyword evidence="3" id="KW-0479">Metal-binding</keyword>
<dbReference type="GO" id="GO:0004222">
    <property type="term" value="F:metalloendopeptidase activity"/>
    <property type="evidence" value="ECO:0007669"/>
    <property type="project" value="InterPro"/>
</dbReference>
<dbReference type="CDD" id="cd07324">
    <property type="entry name" value="M48C_Oma1-like"/>
    <property type="match status" value="1"/>
</dbReference>
<keyword evidence="10" id="KW-1185">Reference proteome</keyword>
<dbReference type="InterPro" id="IPR018392">
    <property type="entry name" value="LysM"/>
</dbReference>
<dbReference type="EMBL" id="CP060717">
    <property type="protein sequence ID" value="QNN65506.1"/>
    <property type="molecule type" value="Genomic_DNA"/>
</dbReference>
<dbReference type="Pfam" id="PF01476">
    <property type="entry name" value="LysM"/>
    <property type="match status" value="1"/>
</dbReference>
<keyword evidence="5" id="KW-0862">Zinc</keyword>
<dbReference type="PROSITE" id="PS51782">
    <property type="entry name" value="LYSM"/>
    <property type="match status" value="1"/>
</dbReference>
<feature type="signal peptide" evidence="7">
    <location>
        <begin position="1"/>
        <end position="21"/>
    </location>
</feature>
<dbReference type="CDD" id="cd00118">
    <property type="entry name" value="LysM"/>
    <property type="match status" value="1"/>
</dbReference>
<evidence type="ECO:0000256" key="3">
    <source>
        <dbReference type="ARBA" id="ARBA00022723"/>
    </source>
</evidence>
<feature type="domain" description="LysM" evidence="8">
    <location>
        <begin position="432"/>
        <end position="479"/>
    </location>
</feature>
<evidence type="ECO:0000256" key="7">
    <source>
        <dbReference type="SAM" id="SignalP"/>
    </source>
</evidence>
<accession>A0A7G9SCD1</accession>
<dbReference type="GO" id="GO:0051603">
    <property type="term" value="P:proteolysis involved in protein catabolic process"/>
    <property type="evidence" value="ECO:0007669"/>
    <property type="project" value="TreeGrafter"/>
</dbReference>
<evidence type="ECO:0000256" key="4">
    <source>
        <dbReference type="ARBA" id="ARBA00022801"/>
    </source>
</evidence>
<name>A0A7G9SCD1_9SPHN</name>
<dbReference type="PANTHER" id="PTHR22726">
    <property type="entry name" value="METALLOENDOPEPTIDASE OMA1"/>
    <property type="match status" value="1"/>
</dbReference>
<organism evidence="9 10">
    <name type="scientific">Sphingomonas rhizophila</name>
    <dbReference type="NCBI Taxonomy" id="2071607"/>
    <lineage>
        <taxon>Bacteria</taxon>
        <taxon>Pseudomonadati</taxon>
        <taxon>Pseudomonadota</taxon>
        <taxon>Alphaproteobacteria</taxon>
        <taxon>Sphingomonadales</taxon>
        <taxon>Sphingomonadaceae</taxon>
        <taxon>Sphingomonas</taxon>
    </lineage>
</organism>
<keyword evidence="4" id="KW-0378">Hydrolase</keyword>
<evidence type="ECO:0000256" key="1">
    <source>
        <dbReference type="ARBA" id="ARBA00001947"/>
    </source>
</evidence>
<dbReference type="KEGG" id="srhi:H9L12_02570"/>
<keyword evidence="2 9" id="KW-0645">Protease</keyword>
<dbReference type="PANTHER" id="PTHR22726:SF1">
    <property type="entry name" value="METALLOENDOPEPTIDASE OMA1, MITOCHONDRIAL"/>
    <property type="match status" value="1"/>
</dbReference>
<reference evidence="9 10" key="1">
    <citation type="submission" date="2020-08" db="EMBL/GenBank/DDBJ databases">
        <title>Genome sequence of Sphingomonas rhizophila KACC 19189T.</title>
        <authorList>
            <person name="Hyun D.-W."/>
            <person name="Bae J.-W."/>
        </authorList>
    </citation>
    <scope>NUCLEOTIDE SEQUENCE [LARGE SCALE GENOMIC DNA]</scope>
    <source>
        <strain evidence="9 10">KACC 19189</strain>
    </source>
</reference>
<dbReference type="InterPro" id="IPR051156">
    <property type="entry name" value="Mito/Outer_Membr_Metalloprot"/>
</dbReference>
<evidence type="ECO:0000313" key="10">
    <source>
        <dbReference type="Proteomes" id="UP000515955"/>
    </source>
</evidence>
<dbReference type="RefSeq" id="WP_187542497.1">
    <property type="nucleotide sequence ID" value="NZ_CP060717.1"/>
</dbReference>
<keyword evidence="6 9" id="KW-0482">Metalloprotease</keyword>
<evidence type="ECO:0000259" key="8">
    <source>
        <dbReference type="PROSITE" id="PS51782"/>
    </source>
</evidence>
<sequence>MRTPILLLAAASVLATGVAHAQSNALNQRDVAEAARQHPEVVQEFGGAETGPRAAYVERIGRKVAAYSGTTNASQVYRFTTLNSAVENAFAVPGGYVYITRQLMALMNDEAELAFVVGHETGHIAANHSRKRQQASTKNSVLGVLGVLLGSVVGGGFGDLIAQGAQYSSQLRTLGFSRDQEYQADQLGIRYITSAGYDPLASASMLSALGRASALEARVQGRDNRSTPEWASTHPLSQNRVTQASNVARQTGRAGNGLRNRDAFLSQLAGVYVDDDPAQGIIDGRSFTHPDLRLQFVVPTGYMMQNSTSAVAIEGSAGKAQFSGGRYTGDLQTYVQRVIYGLTKGRTQVQMSPLQRTTINGIPAAYSIGRAQTSSGMVDVSVMAYQWDRDTVYHFVTLTRGGQGLNPFASMVNSLRRITPTEAASIRPRIIRVHTVTRGDTIQSLANQMAYRDFKAERFVSLNGLAANAALVPGQKVKLVVYGARRT</sequence>
<dbReference type="GO" id="GO:0016020">
    <property type="term" value="C:membrane"/>
    <property type="evidence" value="ECO:0007669"/>
    <property type="project" value="TreeGrafter"/>
</dbReference>
<evidence type="ECO:0000256" key="2">
    <source>
        <dbReference type="ARBA" id="ARBA00022670"/>
    </source>
</evidence>
<dbReference type="AlphaFoldDB" id="A0A7G9SCD1"/>